<protein>
    <recommendedName>
        <fullName evidence="3">Integrase</fullName>
    </recommendedName>
</protein>
<accession>A0A975KTW8</accession>
<dbReference type="EMBL" id="CP074136">
    <property type="protein sequence ID" value="QUX26467.1"/>
    <property type="molecule type" value="Genomic_DNA"/>
</dbReference>
<evidence type="ECO:0000313" key="2">
    <source>
        <dbReference type="Proteomes" id="UP000676079"/>
    </source>
</evidence>
<reference evidence="2" key="1">
    <citation type="submission" date="2021-05" db="EMBL/GenBank/DDBJ databases">
        <title>Direct Submission.</title>
        <authorList>
            <person name="Li K."/>
            <person name="Gao J."/>
        </authorList>
    </citation>
    <scope>NUCLEOTIDE SEQUENCE [LARGE SCALE GENOMIC DNA]</scope>
    <source>
        <strain evidence="2">Mg02</strain>
        <plasmid evidence="2">unnamed4</plasmid>
    </source>
</reference>
<evidence type="ECO:0000313" key="1">
    <source>
        <dbReference type="EMBL" id="QUX26467.1"/>
    </source>
</evidence>
<gene>
    <name evidence="1" type="ORF">KGD84_32735</name>
</gene>
<evidence type="ECO:0008006" key="3">
    <source>
        <dbReference type="Google" id="ProtNLM"/>
    </source>
</evidence>
<sequence>MAHITVAQAKANRLDRRAKRRAQVAERAAARRAYRTDLHTVASHLYAMGVDTPTAIGMASTLRKRITTPGVPGYAARSLTDSRRRPCTRYTRRQVMDGLRAYKPRKFEYQEVRAALLGLAA</sequence>
<organism evidence="1 2">
    <name type="scientific">Nocardiopsis changdeensis</name>
    <dbReference type="NCBI Taxonomy" id="2831969"/>
    <lineage>
        <taxon>Bacteria</taxon>
        <taxon>Bacillati</taxon>
        <taxon>Actinomycetota</taxon>
        <taxon>Actinomycetes</taxon>
        <taxon>Streptosporangiales</taxon>
        <taxon>Nocardiopsidaceae</taxon>
        <taxon>Nocardiopsis</taxon>
    </lineage>
</organism>
<name>A0A975KTW8_9ACTN</name>
<keyword evidence="2" id="KW-1185">Reference proteome</keyword>
<proteinExistence type="predicted"/>
<geneLocation type="plasmid" evidence="1 2">
    <name>unnamed4</name>
</geneLocation>
<keyword evidence="1" id="KW-0614">Plasmid</keyword>
<dbReference type="Proteomes" id="UP000676079">
    <property type="component" value="Plasmid unnamed4"/>
</dbReference>
<dbReference type="RefSeq" id="WP_220566046.1">
    <property type="nucleotide sequence ID" value="NZ_CP074136.1"/>
</dbReference>